<evidence type="ECO:0000313" key="2">
    <source>
        <dbReference type="Proteomes" id="UP000001876"/>
    </source>
</evidence>
<dbReference type="PANTHER" id="PTHR45445">
    <property type="match status" value="1"/>
</dbReference>
<name>C1N179_MICPC</name>
<sequence>MCARHAKSAKLGKLGAPVAGLALDVGCAVGGASFELSRRFRRVVGADDSKACVAAASLMKHRGRLRYAARAEGDIAEKLEAIVPAHVDRERVDFRVVADVSALPPSFRGGGGAAGRAWTHGLHDAVLVANALCRMSDPLAFLSQCARLVKPCGVLVLASPYDWSEARTPREKWLGGRAGTETGTRADGGGGVRSFDALRDVLTSEDGGFDLVCASDVPFLVREHARKYAWGVSHATVWRRRE</sequence>
<dbReference type="AlphaFoldDB" id="C1N179"/>
<dbReference type="SUPFAM" id="SSF53335">
    <property type="entry name" value="S-adenosyl-L-methionine-dependent methyltransferases"/>
    <property type="match status" value="1"/>
</dbReference>
<organism evidence="2">
    <name type="scientific">Micromonas pusilla (strain CCMP1545)</name>
    <name type="common">Picoplanktonic green alga</name>
    <dbReference type="NCBI Taxonomy" id="564608"/>
    <lineage>
        <taxon>Eukaryota</taxon>
        <taxon>Viridiplantae</taxon>
        <taxon>Chlorophyta</taxon>
        <taxon>Mamiellophyceae</taxon>
        <taxon>Mamiellales</taxon>
        <taxon>Mamiellaceae</taxon>
        <taxon>Micromonas</taxon>
    </lineage>
</organism>
<accession>C1N179</accession>
<reference evidence="1 2" key="1">
    <citation type="journal article" date="2009" name="Science">
        <title>Green evolution and dynamic adaptations revealed by genomes of the marine picoeukaryotes Micromonas.</title>
        <authorList>
            <person name="Worden A.Z."/>
            <person name="Lee J.H."/>
            <person name="Mock T."/>
            <person name="Rouze P."/>
            <person name="Simmons M.P."/>
            <person name="Aerts A.L."/>
            <person name="Allen A.E."/>
            <person name="Cuvelier M.L."/>
            <person name="Derelle E."/>
            <person name="Everett M.V."/>
            <person name="Foulon E."/>
            <person name="Grimwood J."/>
            <person name="Gundlach H."/>
            <person name="Henrissat B."/>
            <person name="Napoli C."/>
            <person name="McDonald S.M."/>
            <person name="Parker M.S."/>
            <person name="Rombauts S."/>
            <person name="Salamov A."/>
            <person name="Von Dassow P."/>
            <person name="Badger J.H."/>
            <person name="Coutinho P.M."/>
            <person name="Demir E."/>
            <person name="Dubchak I."/>
            <person name="Gentemann C."/>
            <person name="Eikrem W."/>
            <person name="Gready J.E."/>
            <person name="John U."/>
            <person name="Lanier W."/>
            <person name="Lindquist E.A."/>
            <person name="Lucas S."/>
            <person name="Mayer K.F."/>
            <person name="Moreau H."/>
            <person name="Not F."/>
            <person name="Otillar R."/>
            <person name="Panaud O."/>
            <person name="Pangilinan J."/>
            <person name="Paulsen I."/>
            <person name="Piegu B."/>
            <person name="Poliakov A."/>
            <person name="Robbens S."/>
            <person name="Schmutz J."/>
            <person name="Toulza E."/>
            <person name="Wyss T."/>
            <person name="Zelensky A."/>
            <person name="Zhou K."/>
            <person name="Armbrust E.V."/>
            <person name="Bhattacharya D."/>
            <person name="Goodenough U.W."/>
            <person name="Van de Peer Y."/>
            <person name="Grigoriev I.V."/>
        </authorList>
    </citation>
    <scope>NUCLEOTIDE SEQUENCE [LARGE SCALE GENOMIC DNA]</scope>
    <source>
        <strain evidence="1 2">CCMP1545</strain>
    </source>
</reference>
<dbReference type="STRING" id="564608.C1N179"/>
<dbReference type="eggNOG" id="ENOG502QSAN">
    <property type="taxonomic scope" value="Eukaryota"/>
</dbReference>
<evidence type="ECO:0000313" key="1">
    <source>
        <dbReference type="EMBL" id="EEH54150.1"/>
    </source>
</evidence>
<dbReference type="EMBL" id="GG663744">
    <property type="protein sequence ID" value="EEH54150.1"/>
    <property type="molecule type" value="Genomic_DNA"/>
</dbReference>
<dbReference type="Proteomes" id="UP000001876">
    <property type="component" value="Unassembled WGS sequence"/>
</dbReference>
<keyword evidence="2" id="KW-1185">Reference proteome</keyword>
<dbReference type="Pfam" id="PF13489">
    <property type="entry name" value="Methyltransf_23"/>
    <property type="match status" value="1"/>
</dbReference>
<dbReference type="PANTHER" id="PTHR45445:SF2">
    <property type="entry name" value="METHYLTRANSFERASE TYPE 11 DOMAIN-CONTAINING PROTEIN"/>
    <property type="match status" value="1"/>
</dbReference>
<proteinExistence type="predicted"/>
<protein>
    <submittedName>
        <fullName evidence="1">Predicted protein</fullName>
    </submittedName>
</protein>
<dbReference type="KEGG" id="mpp:MICPUCDRAFT_41693"/>
<dbReference type="RefSeq" id="XP_003061520.1">
    <property type="nucleotide sequence ID" value="XM_003061474.1"/>
</dbReference>
<dbReference type="Gene3D" id="3.40.50.150">
    <property type="entry name" value="Vaccinia Virus protein VP39"/>
    <property type="match status" value="1"/>
</dbReference>
<dbReference type="GeneID" id="9687205"/>
<gene>
    <name evidence="1" type="ORF">MICPUCDRAFT_41693</name>
</gene>
<dbReference type="OrthoDB" id="506498at2759"/>
<dbReference type="InterPro" id="IPR029063">
    <property type="entry name" value="SAM-dependent_MTases_sf"/>
</dbReference>